<name>A0AAE0PDX2_SORBR</name>
<protein>
    <submittedName>
        <fullName evidence="1">Uncharacterized protein</fullName>
    </submittedName>
</protein>
<reference evidence="1" key="2">
    <citation type="submission" date="2023-07" db="EMBL/GenBank/DDBJ databases">
        <authorList>
            <consortium name="Lawrence Berkeley National Laboratory"/>
            <person name="Haridas S."/>
            <person name="Hensen N."/>
            <person name="Bonometti L."/>
            <person name="Westerberg I."/>
            <person name="Brannstrom I.O."/>
            <person name="Guillou S."/>
            <person name="Cros-Aarteil S."/>
            <person name="Calhoun S."/>
            <person name="Kuo A."/>
            <person name="Mondo S."/>
            <person name="Pangilinan J."/>
            <person name="Riley R."/>
            <person name="LaButti K."/>
            <person name="Andreopoulos B."/>
            <person name="Lipzen A."/>
            <person name="Chen C."/>
            <person name="Yanf M."/>
            <person name="Daum C."/>
            <person name="Ng V."/>
            <person name="Clum A."/>
            <person name="Steindorff A."/>
            <person name="Ohm R."/>
            <person name="Martin F."/>
            <person name="Silar P."/>
            <person name="Natvig D."/>
            <person name="Lalanne C."/>
            <person name="Gautier V."/>
            <person name="Ament-velasquez S.L."/>
            <person name="Kruys A."/>
            <person name="Hutchinson M.I."/>
            <person name="Powell A.J."/>
            <person name="Barry K."/>
            <person name="Miller A.N."/>
            <person name="Grigoriev I.V."/>
            <person name="Debuchy R."/>
            <person name="Gladieux P."/>
            <person name="Thoren M.H."/>
            <person name="Johannesson H."/>
        </authorList>
    </citation>
    <scope>NUCLEOTIDE SEQUENCE</scope>
    <source>
        <strain evidence="1">FGSC 1904</strain>
    </source>
</reference>
<gene>
    <name evidence="1" type="ORF">B0T20DRAFT_202409</name>
</gene>
<comment type="caution">
    <text evidence="1">The sequence shown here is derived from an EMBL/GenBank/DDBJ whole genome shotgun (WGS) entry which is preliminary data.</text>
</comment>
<sequence length="153" mass="17773">MERENSRFSPQSLVPKRLCKRSHRLLAIWLSSKKTSDSPRSHTTLPLLQSVLKESRTGSRPWTLPRHLTTRKVQSMGRSTWTSPLSILYSPFLQNHTKGSRRRLVFHIYHSPDHVLFRFPRSARVPGAGANLNHGHASCQVWFRCPLRDRTRL</sequence>
<proteinExistence type="predicted"/>
<dbReference type="Proteomes" id="UP001281003">
    <property type="component" value="Unassembled WGS sequence"/>
</dbReference>
<organism evidence="1 2">
    <name type="scientific">Sordaria brevicollis</name>
    <dbReference type="NCBI Taxonomy" id="83679"/>
    <lineage>
        <taxon>Eukaryota</taxon>
        <taxon>Fungi</taxon>
        <taxon>Dikarya</taxon>
        <taxon>Ascomycota</taxon>
        <taxon>Pezizomycotina</taxon>
        <taxon>Sordariomycetes</taxon>
        <taxon>Sordariomycetidae</taxon>
        <taxon>Sordariales</taxon>
        <taxon>Sordariaceae</taxon>
        <taxon>Sordaria</taxon>
    </lineage>
</organism>
<keyword evidence="2" id="KW-1185">Reference proteome</keyword>
<dbReference type="AlphaFoldDB" id="A0AAE0PDX2"/>
<evidence type="ECO:0000313" key="2">
    <source>
        <dbReference type="Proteomes" id="UP001281003"/>
    </source>
</evidence>
<accession>A0AAE0PDX2</accession>
<dbReference type="EMBL" id="JAUTDP010000006">
    <property type="protein sequence ID" value="KAK3398209.1"/>
    <property type="molecule type" value="Genomic_DNA"/>
</dbReference>
<reference evidence="1" key="1">
    <citation type="journal article" date="2023" name="Mol. Phylogenet. Evol.">
        <title>Genome-scale phylogeny and comparative genomics of the fungal order Sordariales.</title>
        <authorList>
            <person name="Hensen N."/>
            <person name="Bonometti L."/>
            <person name="Westerberg I."/>
            <person name="Brannstrom I.O."/>
            <person name="Guillou S."/>
            <person name="Cros-Aarteil S."/>
            <person name="Calhoun S."/>
            <person name="Haridas S."/>
            <person name="Kuo A."/>
            <person name="Mondo S."/>
            <person name="Pangilinan J."/>
            <person name="Riley R."/>
            <person name="LaButti K."/>
            <person name="Andreopoulos B."/>
            <person name="Lipzen A."/>
            <person name="Chen C."/>
            <person name="Yan M."/>
            <person name="Daum C."/>
            <person name="Ng V."/>
            <person name="Clum A."/>
            <person name="Steindorff A."/>
            <person name="Ohm R.A."/>
            <person name="Martin F."/>
            <person name="Silar P."/>
            <person name="Natvig D.O."/>
            <person name="Lalanne C."/>
            <person name="Gautier V."/>
            <person name="Ament-Velasquez S.L."/>
            <person name="Kruys A."/>
            <person name="Hutchinson M.I."/>
            <person name="Powell A.J."/>
            <person name="Barry K."/>
            <person name="Miller A.N."/>
            <person name="Grigoriev I.V."/>
            <person name="Debuchy R."/>
            <person name="Gladieux P."/>
            <person name="Hiltunen Thoren M."/>
            <person name="Johannesson H."/>
        </authorList>
    </citation>
    <scope>NUCLEOTIDE SEQUENCE</scope>
    <source>
        <strain evidence="1">FGSC 1904</strain>
    </source>
</reference>
<evidence type="ECO:0000313" key="1">
    <source>
        <dbReference type="EMBL" id="KAK3398209.1"/>
    </source>
</evidence>